<dbReference type="RefSeq" id="WP_015862090.1">
    <property type="nucleotide sequence ID" value="NC_012796.1"/>
</dbReference>
<evidence type="ECO:0000313" key="3">
    <source>
        <dbReference type="Proteomes" id="UP000009071"/>
    </source>
</evidence>
<name>C4XKK2_SOLM1</name>
<evidence type="ECO:0000259" key="1">
    <source>
        <dbReference type="Pfam" id="PF14090"/>
    </source>
</evidence>
<sequence>MSQEVYLANPIAPGAEQTLETLFLLETFGALTTAELQKFGIAAPQARVHDLRHKHGFLERIKTEMVMVPHHDGKIHRLGRYVLVAATDGLGGAA</sequence>
<accession>C4XKK2</accession>
<reference evidence="2 3" key="1">
    <citation type="journal article" date="2009" name="Genome Res.">
        <title>Whole genome sequence of Desulfovibrio magneticus strain RS-1 revealed common gene clusters in magnetotactic bacteria.</title>
        <authorList>
            <person name="Nakazawa H."/>
            <person name="Arakaki A."/>
            <person name="Narita-Yamada S."/>
            <person name="Yashiro I."/>
            <person name="Jinno K."/>
            <person name="Aoki N."/>
            <person name="Tsuruyama A."/>
            <person name="Okamura Y."/>
            <person name="Tanikawa S."/>
            <person name="Fujita N."/>
            <person name="Takeyama H."/>
            <person name="Matsunaga T."/>
        </authorList>
    </citation>
    <scope>NUCLEOTIDE SEQUENCE [LARGE SCALE GENOMIC DNA]</scope>
    <source>
        <strain evidence="3">ATCC 700980 / DSM 13731 / RS-1</strain>
    </source>
</reference>
<dbReference type="Proteomes" id="UP000009071">
    <property type="component" value="Chromosome"/>
</dbReference>
<dbReference type="HOGENOM" id="CLU_2381479_0_0_7"/>
<dbReference type="STRING" id="573370.DMR_34510"/>
<feature type="domain" description="Winged helix-turn-helix" evidence="1">
    <location>
        <begin position="25"/>
        <end position="84"/>
    </location>
</feature>
<dbReference type="AlphaFoldDB" id="C4XKK2"/>
<keyword evidence="3" id="KW-1185">Reference proteome</keyword>
<protein>
    <recommendedName>
        <fullName evidence="1">Winged helix-turn-helix domain-containing protein</fullName>
    </recommendedName>
</protein>
<dbReference type="Pfam" id="PF14090">
    <property type="entry name" value="HTH_39"/>
    <property type="match status" value="1"/>
</dbReference>
<dbReference type="KEGG" id="dma:DMR_34510"/>
<organism evidence="2 3">
    <name type="scientific">Solidesulfovibrio magneticus (strain ATCC 700980 / DSM 13731 / RS-1)</name>
    <name type="common">Desulfovibrio magneticus</name>
    <dbReference type="NCBI Taxonomy" id="573370"/>
    <lineage>
        <taxon>Bacteria</taxon>
        <taxon>Pseudomonadati</taxon>
        <taxon>Thermodesulfobacteriota</taxon>
        <taxon>Desulfovibrionia</taxon>
        <taxon>Desulfovibrionales</taxon>
        <taxon>Desulfovibrionaceae</taxon>
        <taxon>Solidesulfovibrio</taxon>
    </lineage>
</organism>
<dbReference type="EMBL" id="AP010904">
    <property type="protein sequence ID" value="BAH76942.1"/>
    <property type="molecule type" value="Genomic_DNA"/>
</dbReference>
<gene>
    <name evidence="2" type="ordered locus">DMR_34510</name>
</gene>
<proteinExistence type="predicted"/>
<dbReference type="InterPro" id="IPR055245">
    <property type="entry name" value="HTH_proteobacteria"/>
</dbReference>
<evidence type="ECO:0000313" key="2">
    <source>
        <dbReference type="EMBL" id="BAH76942.1"/>
    </source>
</evidence>